<dbReference type="Proteomes" id="UP000650582">
    <property type="component" value="Unassembled WGS sequence"/>
</dbReference>
<protein>
    <submittedName>
        <fullName evidence="2">Uncharacterized protein</fullName>
    </submittedName>
</protein>
<evidence type="ECO:0000313" key="3">
    <source>
        <dbReference type="Proteomes" id="UP000650582"/>
    </source>
</evidence>
<dbReference type="EMBL" id="JACYCC010000024">
    <property type="protein sequence ID" value="KAF8684938.1"/>
    <property type="molecule type" value="Genomic_DNA"/>
</dbReference>
<sequence length="103" mass="11260">MAGEPQRAEDSHEVLSRDTEVRPRELPIRDLLLPHQAVTVCEARYSSARFEFFPPTIPLSDTIPIYVVVRQPKSSIRTVTALGGPADTPRPPKAAPGSATRTA</sequence>
<gene>
    <name evidence="2" type="ORF">RHS04_01106</name>
</gene>
<reference evidence="2" key="1">
    <citation type="submission" date="2020-09" db="EMBL/GenBank/DDBJ databases">
        <title>Comparative genome analyses of four rice-infecting Rhizoctonia solani isolates reveal extensive enrichment of homogalacturonan modification genes.</title>
        <authorList>
            <person name="Lee D.-Y."/>
            <person name="Jeon J."/>
            <person name="Kim K.-T."/>
            <person name="Cheong K."/>
            <person name="Song H."/>
            <person name="Choi G."/>
            <person name="Ko J."/>
            <person name="Opiyo S.O."/>
            <person name="Zuo S."/>
            <person name="Madhav S."/>
            <person name="Lee Y.-H."/>
            <person name="Wang G.-L."/>
        </authorList>
    </citation>
    <scope>NUCLEOTIDE SEQUENCE</scope>
    <source>
        <strain evidence="2">AG1-IA YN-7</strain>
    </source>
</reference>
<evidence type="ECO:0000256" key="1">
    <source>
        <dbReference type="SAM" id="MobiDB-lite"/>
    </source>
</evidence>
<name>A0A8H7HDP8_9AGAM</name>
<evidence type="ECO:0000313" key="2">
    <source>
        <dbReference type="EMBL" id="KAF8684938.1"/>
    </source>
</evidence>
<dbReference type="AlphaFoldDB" id="A0A8H7HDP8"/>
<proteinExistence type="predicted"/>
<feature type="region of interest" description="Disordered" evidence="1">
    <location>
        <begin position="1"/>
        <end position="21"/>
    </location>
</feature>
<organism evidence="2 3">
    <name type="scientific">Rhizoctonia solani</name>
    <dbReference type="NCBI Taxonomy" id="456999"/>
    <lineage>
        <taxon>Eukaryota</taxon>
        <taxon>Fungi</taxon>
        <taxon>Dikarya</taxon>
        <taxon>Basidiomycota</taxon>
        <taxon>Agaricomycotina</taxon>
        <taxon>Agaricomycetes</taxon>
        <taxon>Cantharellales</taxon>
        <taxon>Ceratobasidiaceae</taxon>
        <taxon>Rhizoctonia</taxon>
    </lineage>
</organism>
<accession>A0A8H7HDP8</accession>
<feature type="region of interest" description="Disordered" evidence="1">
    <location>
        <begin position="79"/>
        <end position="103"/>
    </location>
</feature>
<comment type="caution">
    <text evidence="2">The sequence shown here is derived from an EMBL/GenBank/DDBJ whole genome shotgun (WGS) entry which is preliminary data.</text>
</comment>